<name>A0A7J7BWG4_TRIWF</name>
<evidence type="ECO:0000313" key="1">
    <source>
        <dbReference type="EMBL" id="KAF5725876.1"/>
    </source>
</evidence>
<protein>
    <submittedName>
        <fullName evidence="1">Uncharacterized protein</fullName>
    </submittedName>
</protein>
<proteinExistence type="predicted"/>
<evidence type="ECO:0000313" key="2">
    <source>
        <dbReference type="Proteomes" id="UP000593562"/>
    </source>
</evidence>
<dbReference type="Gene3D" id="6.10.140.1710">
    <property type="match status" value="1"/>
</dbReference>
<dbReference type="PANTHER" id="PTHR12651:SF1">
    <property type="entry name" value="26S PROTEASOME NON-ATPASE REGULATORY SUBUNIT 9"/>
    <property type="match status" value="1"/>
</dbReference>
<reference evidence="1 2" key="1">
    <citation type="journal article" date="2020" name="Nat. Commun.">
        <title>Genome of Tripterygium wilfordii and identification of cytochrome P450 involved in triptolide biosynthesis.</title>
        <authorList>
            <person name="Tu L."/>
            <person name="Su P."/>
            <person name="Zhang Z."/>
            <person name="Gao L."/>
            <person name="Wang J."/>
            <person name="Hu T."/>
            <person name="Zhou J."/>
            <person name="Zhang Y."/>
            <person name="Zhao Y."/>
            <person name="Liu Y."/>
            <person name="Song Y."/>
            <person name="Tong Y."/>
            <person name="Lu Y."/>
            <person name="Yang J."/>
            <person name="Xu C."/>
            <person name="Jia M."/>
            <person name="Peters R.J."/>
            <person name="Huang L."/>
            <person name="Gao W."/>
        </authorList>
    </citation>
    <scope>NUCLEOTIDE SEQUENCE [LARGE SCALE GENOMIC DNA]</scope>
    <source>
        <strain evidence="2">cv. XIE 37</strain>
        <tissue evidence="1">Leaf</tissue>
    </source>
</reference>
<dbReference type="GO" id="GO:0005634">
    <property type="term" value="C:nucleus"/>
    <property type="evidence" value="ECO:0007669"/>
    <property type="project" value="TreeGrafter"/>
</dbReference>
<dbReference type="GO" id="GO:0070682">
    <property type="term" value="P:proteasome regulatory particle assembly"/>
    <property type="evidence" value="ECO:0007669"/>
    <property type="project" value="InterPro"/>
</dbReference>
<dbReference type="InterPro" id="IPR035269">
    <property type="entry name" value="PSMD9"/>
</dbReference>
<organism evidence="1 2">
    <name type="scientific">Tripterygium wilfordii</name>
    <name type="common">Thunder God vine</name>
    <dbReference type="NCBI Taxonomy" id="458696"/>
    <lineage>
        <taxon>Eukaryota</taxon>
        <taxon>Viridiplantae</taxon>
        <taxon>Streptophyta</taxon>
        <taxon>Embryophyta</taxon>
        <taxon>Tracheophyta</taxon>
        <taxon>Spermatophyta</taxon>
        <taxon>Magnoliopsida</taxon>
        <taxon>eudicotyledons</taxon>
        <taxon>Gunneridae</taxon>
        <taxon>Pentapetalae</taxon>
        <taxon>rosids</taxon>
        <taxon>fabids</taxon>
        <taxon>Celastrales</taxon>
        <taxon>Celastraceae</taxon>
        <taxon>Tripterygium</taxon>
    </lineage>
</organism>
<accession>A0A7J7BWG4</accession>
<keyword evidence="2" id="KW-1185">Reference proteome</keyword>
<dbReference type="AlphaFoldDB" id="A0A7J7BWG4"/>
<dbReference type="GO" id="GO:0005737">
    <property type="term" value="C:cytoplasm"/>
    <property type="evidence" value="ECO:0007669"/>
    <property type="project" value="TreeGrafter"/>
</dbReference>
<dbReference type="EMBL" id="JAAARO010000023">
    <property type="protein sequence ID" value="KAF5725876.1"/>
    <property type="molecule type" value="Genomic_DNA"/>
</dbReference>
<dbReference type="Proteomes" id="UP000593562">
    <property type="component" value="Unassembled WGS sequence"/>
</dbReference>
<comment type="caution">
    <text evidence="1">The sequence shown here is derived from an EMBL/GenBank/DDBJ whole genome shotgun (WGS) entry which is preliminary data.</text>
</comment>
<dbReference type="InParanoid" id="A0A7J7BWG4"/>
<gene>
    <name evidence="1" type="ORF">HS088_TW23G00607</name>
</gene>
<sequence length="106" mass="11987">MVGTNVKAETMSLMQKRTAMEVKMNAIIERLCQPGGPGLSGNLVDSEGWFLLLLFFIKKKFPVVIFVWKRFSIFSVSSLISIDFGNHWSEGKPRIVLLLSYLCFLA</sequence>
<dbReference type="PANTHER" id="PTHR12651">
    <property type="entry name" value="26S PROTEASOME NON-ATPASE REGULATORY SUBUNIT 9"/>
    <property type="match status" value="1"/>
</dbReference>